<dbReference type="SUPFAM" id="SSF54593">
    <property type="entry name" value="Glyoxalase/Bleomycin resistance protein/Dihydroxybiphenyl dioxygenase"/>
    <property type="match status" value="1"/>
</dbReference>
<evidence type="ECO:0000313" key="2">
    <source>
        <dbReference type="EMBL" id="KGQ37171.1"/>
    </source>
</evidence>
<dbReference type="PROSITE" id="PS51819">
    <property type="entry name" value="VOC"/>
    <property type="match status" value="1"/>
</dbReference>
<reference evidence="2 3" key="1">
    <citation type="submission" date="2014-08" db="EMBL/GenBank/DDBJ databases">
        <title>Chaperone-usher fimbriae in a diverse selection of Gallibacterium genomes.</title>
        <authorList>
            <person name="Kudirkiene E."/>
            <person name="Bager R.J."/>
            <person name="Johnson T.J."/>
            <person name="Bojesen A.M."/>
        </authorList>
    </citation>
    <scope>NUCLEOTIDE SEQUENCE [LARGE SCALE GENOMIC DNA]</scope>
    <source>
        <strain evidence="2 3">CCM5974</strain>
    </source>
</reference>
<dbReference type="CDD" id="cd07253">
    <property type="entry name" value="GLOD5"/>
    <property type="match status" value="1"/>
</dbReference>
<name>A0A0A2XXS4_9PAST</name>
<dbReference type="Pfam" id="PF00903">
    <property type="entry name" value="Glyoxalase"/>
    <property type="match status" value="1"/>
</dbReference>
<accession>A0A0A2XXS4</accession>
<evidence type="ECO:0000313" key="3">
    <source>
        <dbReference type="Proteomes" id="UP000030539"/>
    </source>
</evidence>
<dbReference type="EMBL" id="JPXX01000020">
    <property type="protein sequence ID" value="KGQ37171.1"/>
    <property type="molecule type" value="Genomic_DNA"/>
</dbReference>
<dbReference type="InterPro" id="IPR037523">
    <property type="entry name" value="VOC_core"/>
</dbReference>
<dbReference type="PANTHER" id="PTHR21366:SF14">
    <property type="entry name" value="GLYOXALASE DOMAIN-CONTAINING PROTEIN 5"/>
    <property type="match status" value="1"/>
</dbReference>
<comment type="caution">
    <text evidence="2">The sequence shown here is derived from an EMBL/GenBank/DDBJ whole genome shotgun (WGS) entry which is preliminary data.</text>
</comment>
<dbReference type="InterPro" id="IPR029068">
    <property type="entry name" value="Glyas_Bleomycin-R_OHBP_Dase"/>
</dbReference>
<proteinExistence type="predicted"/>
<protein>
    <submittedName>
        <fullName evidence="2">Glyoxalase</fullName>
    </submittedName>
</protein>
<organism evidence="2 3">
    <name type="scientific">Gallibacterium genomosp. 1</name>
    <dbReference type="NCBI Taxonomy" id="155515"/>
    <lineage>
        <taxon>Bacteria</taxon>
        <taxon>Pseudomonadati</taxon>
        <taxon>Pseudomonadota</taxon>
        <taxon>Gammaproteobacteria</taxon>
        <taxon>Pasteurellales</taxon>
        <taxon>Pasteurellaceae</taxon>
        <taxon>Gallibacterium</taxon>
    </lineage>
</organism>
<dbReference type="PANTHER" id="PTHR21366">
    <property type="entry name" value="GLYOXALASE FAMILY PROTEIN"/>
    <property type="match status" value="1"/>
</dbReference>
<dbReference type="Gene3D" id="3.10.180.10">
    <property type="entry name" value="2,3-Dihydroxybiphenyl 1,2-Dioxygenase, domain 1"/>
    <property type="match status" value="1"/>
</dbReference>
<dbReference type="InterPro" id="IPR050383">
    <property type="entry name" value="GlyoxalaseI/FosfomycinResist"/>
</dbReference>
<gene>
    <name evidence="2" type="ORF">JP36_07305</name>
</gene>
<dbReference type="RefSeq" id="WP_039173464.1">
    <property type="nucleotide sequence ID" value="NZ_JPXX01000020.1"/>
</dbReference>
<dbReference type="Proteomes" id="UP000030539">
    <property type="component" value="Unassembled WGS sequence"/>
</dbReference>
<evidence type="ECO:0000259" key="1">
    <source>
        <dbReference type="PROSITE" id="PS51819"/>
    </source>
</evidence>
<dbReference type="InterPro" id="IPR004360">
    <property type="entry name" value="Glyas_Fos-R_dOase_dom"/>
</dbReference>
<dbReference type="AlphaFoldDB" id="A0A0A2XXS4"/>
<sequence length="131" mass="14707">MLKITHLDHLVLTVKDIDVSVAFYQKLGMKKQLFLGGRVALQFGQQKINLHQLGKEFEPKAKQVQAGSADLCFIVSEPLEQVLSYLKEQNLSIEAGIVERTGAVGKIHSVYLRDPDGNLIELSNYQENIEK</sequence>
<dbReference type="eggNOG" id="COG0346">
    <property type="taxonomic scope" value="Bacteria"/>
</dbReference>
<feature type="domain" description="VOC" evidence="1">
    <location>
        <begin position="6"/>
        <end position="125"/>
    </location>
</feature>
<dbReference type="STRING" id="155515.JP36_07305"/>